<evidence type="ECO:0000256" key="8">
    <source>
        <dbReference type="SAM" id="MobiDB-lite"/>
    </source>
</evidence>
<dbReference type="SUPFAM" id="SSF48403">
    <property type="entry name" value="Ankyrin repeat"/>
    <property type="match status" value="1"/>
</dbReference>
<evidence type="ECO:0000256" key="4">
    <source>
        <dbReference type="ARBA" id="ARBA00041123"/>
    </source>
</evidence>
<comment type="function">
    <text evidence="6">Inhibits the activity of dimeric NF-kappa-B/REL complexes by trapping REL (RELA/p65 and NFKB1/p50) dimers in the cytoplasm by masking their nuclear localization signals. On cellular stimulation by immune and pro-inflammatory responses, becomes phosphorylated promoting ubiquitination and degradation, enabling the dimeric RELA to translocate to the nucleus and activate transcription.</text>
</comment>
<dbReference type="PRINTS" id="PR01415">
    <property type="entry name" value="ANKYRIN"/>
</dbReference>
<dbReference type="InterPro" id="IPR051070">
    <property type="entry name" value="NF-kappa-B_inhibitor"/>
</dbReference>
<dbReference type="GO" id="GO:0034142">
    <property type="term" value="P:toll-like receptor 4 signaling pathway"/>
    <property type="evidence" value="ECO:0007669"/>
    <property type="project" value="TreeGrafter"/>
</dbReference>
<dbReference type="Gene3D" id="1.25.40.20">
    <property type="entry name" value="Ankyrin repeat-containing domain"/>
    <property type="match status" value="1"/>
</dbReference>
<comment type="similarity">
    <text evidence="3">Belongs to the NF-kappa-B inhibitor family.</text>
</comment>
<evidence type="ECO:0000256" key="3">
    <source>
        <dbReference type="ARBA" id="ARBA00038439"/>
    </source>
</evidence>
<evidence type="ECO:0000256" key="2">
    <source>
        <dbReference type="ARBA" id="ARBA00023043"/>
    </source>
</evidence>
<dbReference type="GeneID" id="103043190"/>
<feature type="repeat" description="ANK" evidence="7">
    <location>
        <begin position="223"/>
        <end position="255"/>
    </location>
</feature>
<feature type="repeat" description="ANK" evidence="7">
    <location>
        <begin position="189"/>
        <end position="221"/>
    </location>
</feature>
<dbReference type="Pfam" id="PF00023">
    <property type="entry name" value="Ank"/>
    <property type="match status" value="1"/>
</dbReference>
<sequence>MDLYRASRTGPMDFNTENRGPKAGKTASSNDDRLDSGLDSLKEEEYIEVAADLGRLRVQCAPQSSAEPQQDGAEWKREVTEDGDTYLHLAVIHEAPDMAIKMIDMSINDPFLNQQNYQRQTALHLAVVTVQPQVVDRLLRAGSDPTLVDNSGNTPLHIACRIGSLACFSLLTQNCPDQLQTILQMPNYNGQKCLHLVAMHGYLSLLENLISLGADINAQEQCNGRTALHLAVDLQNRDLVKLLISKGADVNSQTYGGHTAYHLTYGRDDEEIKKMLFDLTAGDLRDLSDTESEDSEDDYGDDEELESEDDDDDDEPYDDIRVMGQK</sequence>
<reference evidence="10" key="1">
    <citation type="submission" date="2013-03" db="EMBL/GenBank/DDBJ databases">
        <authorList>
            <person name="Jeffery W."/>
            <person name="Warren W."/>
            <person name="Wilson R.K."/>
        </authorList>
    </citation>
    <scope>NUCLEOTIDE SEQUENCE</scope>
    <source>
        <strain evidence="10">female</strain>
    </source>
</reference>
<dbReference type="Proteomes" id="UP000018467">
    <property type="component" value="Unassembled WGS sequence"/>
</dbReference>
<dbReference type="RefSeq" id="XP_022520480.1">
    <property type="nucleotide sequence ID" value="XM_022664759.2"/>
</dbReference>
<dbReference type="Pfam" id="PF12796">
    <property type="entry name" value="Ank_2"/>
    <property type="match status" value="1"/>
</dbReference>
<dbReference type="GO" id="GO:0051059">
    <property type="term" value="F:NF-kappaB binding"/>
    <property type="evidence" value="ECO:0007669"/>
    <property type="project" value="TreeGrafter"/>
</dbReference>
<dbReference type="AlphaFoldDB" id="A0A3B1IRX1"/>
<dbReference type="SMART" id="SM00248">
    <property type="entry name" value="ANK"/>
    <property type="match status" value="6"/>
</dbReference>
<accession>A0A3B1IRX1</accession>
<evidence type="ECO:0000256" key="7">
    <source>
        <dbReference type="PROSITE-ProRule" id="PRU00023"/>
    </source>
</evidence>
<organism evidence="9 10">
    <name type="scientific">Astyanax mexicanus</name>
    <name type="common">Blind cave fish</name>
    <name type="synonym">Astyanax fasciatus mexicanus</name>
    <dbReference type="NCBI Taxonomy" id="7994"/>
    <lineage>
        <taxon>Eukaryota</taxon>
        <taxon>Metazoa</taxon>
        <taxon>Chordata</taxon>
        <taxon>Craniata</taxon>
        <taxon>Vertebrata</taxon>
        <taxon>Euteleostomi</taxon>
        <taxon>Actinopterygii</taxon>
        <taxon>Neopterygii</taxon>
        <taxon>Teleostei</taxon>
        <taxon>Ostariophysi</taxon>
        <taxon>Characiformes</taxon>
        <taxon>Characoidei</taxon>
        <taxon>Acestrorhamphidae</taxon>
        <taxon>Acestrorhamphinae</taxon>
        <taxon>Astyanax</taxon>
    </lineage>
</organism>
<evidence type="ECO:0000313" key="10">
    <source>
        <dbReference type="Proteomes" id="UP000018467"/>
    </source>
</evidence>
<dbReference type="STRING" id="7994.ENSAMXP00000032727"/>
<dbReference type="PROSITE" id="PS50088">
    <property type="entry name" value="ANK_REPEAT"/>
    <property type="match status" value="3"/>
</dbReference>
<reference evidence="9" key="3">
    <citation type="submission" date="2025-08" db="UniProtKB">
        <authorList>
            <consortium name="Ensembl"/>
        </authorList>
    </citation>
    <scope>IDENTIFICATION</scope>
</reference>
<feature type="compositionally biased region" description="Basic and acidic residues" evidence="8">
    <location>
        <begin position="30"/>
        <end position="39"/>
    </location>
</feature>
<dbReference type="Bgee" id="ENSAMXG00000039617">
    <property type="expression patterns" value="Expressed in olfactory epithelium and 14 other cell types or tissues"/>
</dbReference>
<keyword evidence="2 7" id="KW-0040">ANK repeat</keyword>
<dbReference type="KEGG" id="amex:103043190"/>
<keyword evidence="10" id="KW-1185">Reference proteome</keyword>
<feature type="region of interest" description="Disordered" evidence="8">
    <location>
        <begin position="1"/>
        <end position="39"/>
    </location>
</feature>
<protein>
    <recommendedName>
        <fullName evidence="4">NF-kappa-B inhibitor alpha</fullName>
    </recommendedName>
    <alternativeName>
        <fullName evidence="5">I-kappa-B-alpha</fullName>
    </alternativeName>
</protein>
<keyword evidence="1" id="KW-0677">Repeat</keyword>
<dbReference type="GO" id="GO:0005829">
    <property type="term" value="C:cytosol"/>
    <property type="evidence" value="ECO:0007669"/>
    <property type="project" value="TreeGrafter"/>
</dbReference>
<evidence type="ECO:0000256" key="6">
    <source>
        <dbReference type="ARBA" id="ARBA00045368"/>
    </source>
</evidence>
<feature type="repeat" description="ANK" evidence="7">
    <location>
        <begin position="118"/>
        <end position="150"/>
    </location>
</feature>
<dbReference type="InterPro" id="IPR002110">
    <property type="entry name" value="Ankyrin_rpt"/>
</dbReference>
<dbReference type="PANTHER" id="PTHR46680:SF1">
    <property type="entry name" value="NF-KAPPA-B INHIBITOR ALPHA"/>
    <property type="match status" value="1"/>
</dbReference>
<name>A0A3B1IRX1_ASTMX</name>
<dbReference type="PROSITE" id="PS50297">
    <property type="entry name" value="ANK_REP_REGION"/>
    <property type="match status" value="3"/>
</dbReference>
<dbReference type="InterPro" id="IPR036770">
    <property type="entry name" value="Ankyrin_rpt-contain_sf"/>
</dbReference>
<evidence type="ECO:0000313" key="9">
    <source>
        <dbReference type="Ensembl" id="ENSAMXP00000032727.1"/>
    </source>
</evidence>
<dbReference type="Ensembl" id="ENSAMXT00000045458.1">
    <property type="protein sequence ID" value="ENSAMXP00000032727.1"/>
    <property type="gene ID" value="ENSAMXG00000039617.1"/>
</dbReference>
<reference evidence="10" key="2">
    <citation type="journal article" date="2014" name="Nat. Commun.">
        <title>The cavefish genome reveals candidate genes for eye loss.</title>
        <authorList>
            <person name="McGaugh S.E."/>
            <person name="Gross J.B."/>
            <person name="Aken B."/>
            <person name="Blin M."/>
            <person name="Borowsky R."/>
            <person name="Chalopin D."/>
            <person name="Hinaux H."/>
            <person name="Jeffery W.R."/>
            <person name="Keene A."/>
            <person name="Ma L."/>
            <person name="Minx P."/>
            <person name="Murphy D."/>
            <person name="O'Quin K.E."/>
            <person name="Retaux S."/>
            <person name="Rohner N."/>
            <person name="Searle S.M."/>
            <person name="Stahl B.A."/>
            <person name="Tabin C."/>
            <person name="Volff J.N."/>
            <person name="Yoshizawa M."/>
            <person name="Warren W.C."/>
        </authorList>
    </citation>
    <scope>NUCLEOTIDE SEQUENCE [LARGE SCALE GENOMIC DNA]</scope>
    <source>
        <strain evidence="10">female</strain>
    </source>
</reference>
<feature type="region of interest" description="Disordered" evidence="8">
    <location>
        <begin position="285"/>
        <end position="326"/>
    </location>
</feature>
<feature type="compositionally biased region" description="Acidic residues" evidence="8">
    <location>
        <begin position="289"/>
        <end position="317"/>
    </location>
</feature>
<dbReference type="InParanoid" id="A0A3B1IRX1"/>
<dbReference type="CTD" id="323099"/>
<proteinExistence type="inferred from homology"/>
<dbReference type="PANTHER" id="PTHR46680">
    <property type="entry name" value="NF-KAPPA-B INHIBITOR ALPHA"/>
    <property type="match status" value="1"/>
</dbReference>
<evidence type="ECO:0000256" key="1">
    <source>
        <dbReference type="ARBA" id="ARBA00022737"/>
    </source>
</evidence>
<evidence type="ECO:0000256" key="5">
    <source>
        <dbReference type="ARBA" id="ARBA00041987"/>
    </source>
</evidence>
<reference evidence="9" key="4">
    <citation type="submission" date="2025-09" db="UniProtKB">
        <authorList>
            <consortium name="Ensembl"/>
        </authorList>
    </citation>
    <scope>IDENTIFICATION</scope>
</reference>
<dbReference type="GeneTree" id="ENSGT00940000163080"/>
<dbReference type="GO" id="GO:0071356">
    <property type="term" value="P:cellular response to tumor necrosis factor"/>
    <property type="evidence" value="ECO:0007669"/>
    <property type="project" value="TreeGrafter"/>
</dbReference>